<dbReference type="InterPro" id="IPR036864">
    <property type="entry name" value="Zn2-C6_fun-type_DNA-bd_sf"/>
</dbReference>
<dbReference type="AlphaFoldDB" id="A0A0D0A6S4"/>
<dbReference type="GO" id="GO:0000976">
    <property type="term" value="F:transcription cis-regulatory region binding"/>
    <property type="evidence" value="ECO:0007669"/>
    <property type="project" value="TreeGrafter"/>
</dbReference>
<dbReference type="PROSITE" id="PS50048">
    <property type="entry name" value="ZN2_CY6_FUNGAL_2"/>
    <property type="match status" value="1"/>
</dbReference>
<reference evidence="9" key="2">
    <citation type="submission" date="2015-01" db="EMBL/GenBank/DDBJ databases">
        <title>Evolutionary Origins and Diversification of the Mycorrhizal Mutualists.</title>
        <authorList>
            <consortium name="DOE Joint Genome Institute"/>
            <consortium name="Mycorrhizal Genomics Consortium"/>
            <person name="Kohler A."/>
            <person name="Kuo A."/>
            <person name="Nagy L.G."/>
            <person name="Floudas D."/>
            <person name="Copeland A."/>
            <person name="Barry K.W."/>
            <person name="Cichocki N."/>
            <person name="Veneault-Fourrey C."/>
            <person name="LaButti K."/>
            <person name="Lindquist E.A."/>
            <person name="Lipzen A."/>
            <person name="Lundell T."/>
            <person name="Morin E."/>
            <person name="Murat C."/>
            <person name="Riley R."/>
            <person name="Ohm R."/>
            <person name="Sun H."/>
            <person name="Tunlid A."/>
            <person name="Henrissat B."/>
            <person name="Grigoriev I.V."/>
            <person name="Hibbett D.S."/>
            <person name="Martin F."/>
        </authorList>
    </citation>
    <scope>NUCLEOTIDE SEQUENCE [LARGE SCALE GENOMIC DNA]</scope>
    <source>
        <strain evidence="9">UH-Slu-Lm8-n1</strain>
    </source>
</reference>
<dbReference type="STRING" id="930992.A0A0D0A6S4"/>
<evidence type="ECO:0000313" key="8">
    <source>
        <dbReference type="EMBL" id="KIK37301.1"/>
    </source>
</evidence>
<sequence length="709" mass="78949">MGASDPGEPTAVSAGSKRAHSPRTAPAKRAKAAQACLSCRKHKTRCEMLDGDNSGAQCHRCKVLSLPCSFEENGAPSIDRAGSSSRPVNTPDVRSMREREDRRASLTVPQKSHDIPMDDSRAAHAGPSYSRSWDSSSNTLPPFPRSQPQEEEVDLLDPERLLPERHKPWGFLKLPGGFDGTMVPMLAMQALTRAGSVDDSSRNKVDQSLLHILGREQIEYLTDIFEERYAPWLNLQPSQQPEGPLLKLAQCCVASRHLGPSTRSVVSPQLYRLADESIFKQAYHPLPSTDAIHAMLVLSLWEPIGDPTTKESRDGRLIASTAVSMAMNLRLSEAMVYSKTLRRQKKPNELPSAELMEAIDKARLWFALNNVESMLCVGTGRSPISDCDSLIHDAIDTTSMATIGAGRDMRLTLISQMFAATQYGLSIRLRSAGEIGIFYKEVLDFLMRMDVIERLIYPLPVLAEHEVFFFTMLQVYYQSCRLLVLVHALMETKTVISKCDQQNPWFLVAEHNGINLGRSWGHQALVLSEGILITALSRPELLLLSAAPDNFFSMLTLATFFVILSKWSVMENAGEQLPGSSDSILARTIDRMRQVSAAPDHVPAKCARVIEAGVLSFRRRSSEKSEADTREFSRPLIEHFDTAARNFRERVSAPAAPTGYPTEQQYSHTQQSFPSFPINDPNYFMNSDIILDNDFWSSFMSNLSDGKGR</sequence>
<dbReference type="CDD" id="cd00067">
    <property type="entry name" value="GAL4"/>
    <property type="match status" value="1"/>
</dbReference>
<keyword evidence="5" id="KW-0539">Nucleus</keyword>
<keyword evidence="9" id="KW-1185">Reference proteome</keyword>
<keyword evidence="2" id="KW-0805">Transcription regulation</keyword>
<evidence type="ECO:0000256" key="5">
    <source>
        <dbReference type="ARBA" id="ARBA00023242"/>
    </source>
</evidence>
<feature type="compositionally biased region" description="Basic and acidic residues" evidence="6">
    <location>
        <begin position="94"/>
        <end position="104"/>
    </location>
</feature>
<gene>
    <name evidence="8" type="ORF">CY34DRAFT_810463</name>
</gene>
<evidence type="ECO:0000313" key="9">
    <source>
        <dbReference type="Proteomes" id="UP000054485"/>
    </source>
</evidence>
<dbReference type="Pfam" id="PF00172">
    <property type="entry name" value="Zn_clus"/>
    <property type="match status" value="1"/>
</dbReference>
<accession>A0A0D0A6S4</accession>
<dbReference type="GO" id="GO:0000981">
    <property type="term" value="F:DNA-binding transcription factor activity, RNA polymerase II-specific"/>
    <property type="evidence" value="ECO:0007669"/>
    <property type="project" value="InterPro"/>
</dbReference>
<dbReference type="GO" id="GO:0008270">
    <property type="term" value="F:zinc ion binding"/>
    <property type="evidence" value="ECO:0007669"/>
    <property type="project" value="InterPro"/>
</dbReference>
<protein>
    <recommendedName>
        <fullName evidence="7">Zn(2)-C6 fungal-type domain-containing protein</fullName>
    </recommendedName>
</protein>
<name>A0A0D0A6S4_9AGAM</name>
<dbReference type="SUPFAM" id="SSF57701">
    <property type="entry name" value="Zn2/Cys6 DNA-binding domain"/>
    <property type="match status" value="1"/>
</dbReference>
<dbReference type="Proteomes" id="UP000054485">
    <property type="component" value="Unassembled WGS sequence"/>
</dbReference>
<feature type="compositionally biased region" description="Basic and acidic residues" evidence="6">
    <location>
        <begin position="111"/>
        <end position="122"/>
    </location>
</feature>
<organism evidence="8 9">
    <name type="scientific">Suillus luteus UH-Slu-Lm8-n1</name>
    <dbReference type="NCBI Taxonomy" id="930992"/>
    <lineage>
        <taxon>Eukaryota</taxon>
        <taxon>Fungi</taxon>
        <taxon>Dikarya</taxon>
        <taxon>Basidiomycota</taxon>
        <taxon>Agaricomycotina</taxon>
        <taxon>Agaricomycetes</taxon>
        <taxon>Agaricomycetidae</taxon>
        <taxon>Boletales</taxon>
        <taxon>Suillineae</taxon>
        <taxon>Suillaceae</taxon>
        <taxon>Suillus</taxon>
    </lineage>
</organism>
<reference evidence="8 9" key="1">
    <citation type="submission" date="2014-04" db="EMBL/GenBank/DDBJ databases">
        <authorList>
            <consortium name="DOE Joint Genome Institute"/>
            <person name="Kuo A."/>
            <person name="Ruytinx J."/>
            <person name="Rineau F."/>
            <person name="Colpaert J."/>
            <person name="Kohler A."/>
            <person name="Nagy L.G."/>
            <person name="Floudas D."/>
            <person name="Copeland A."/>
            <person name="Barry K.W."/>
            <person name="Cichocki N."/>
            <person name="Veneault-Fourrey C."/>
            <person name="LaButti K."/>
            <person name="Lindquist E.A."/>
            <person name="Lipzen A."/>
            <person name="Lundell T."/>
            <person name="Morin E."/>
            <person name="Murat C."/>
            <person name="Sun H."/>
            <person name="Tunlid A."/>
            <person name="Henrissat B."/>
            <person name="Grigoriev I.V."/>
            <person name="Hibbett D.S."/>
            <person name="Martin F."/>
            <person name="Nordberg H.P."/>
            <person name="Cantor M.N."/>
            <person name="Hua S.X."/>
        </authorList>
    </citation>
    <scope>NUCLEOTIDE SEQUENCE [LARGE SCALE GENOMIC DNA]</scope>
    <source>
        <strain evidence="8 9">UH-Slu-Lm8-n1</strain>
    </source>
</reference>
<dbReference type="InterPro" id="IPR051089">
    <property type="entry name" value="prtT"/>
</dbReference>
<evidence type="ECO:0000259" key="7">
    <source>
        <dbReference type="PROSITE" id="PS50048"/>
    </source>
</evidence>
<feature type="region of interest" description="Disordered" evidence="6">
    <location>
        <begin position="1"/>
        <end position="32"/>
    </location>
</feature>
<dbReference type="GO" id="GO:0005634">
    <property type="term" value="C:nucleus"/>
    <property type="evidence" value="ECO:0007669"/>
    <property type="project" value="UniProtKB-SubCell"/>
</dbReference>
<evidence type="ECO:0000256" key="4">
    <source>
        <dbReference type="ARBA" id="ARBA00023163"/>
    </source>
</evidence>
<feature type="compositionally biased region" description="Basic residues" evidence="6">
    <location>
        <begin position="17"/>
        <end position="31"/>
    </location>
</feature>
<feature type="domain" description="Zn(2)-C6 fungal-type" evidence="7">
    <location>
        <begin position="35"/>
        <end position="70"/>
    </location>
</feature>
<dbReference type="InterPro" id="IPR001138">
    <property type="entry name" value="Zn2Cys6_DnaBD"/>
</dbReference>
<dbReference type="OrthoDB" id="2595934at2759"/>
<dbReference type="HOGENOM" id="CLU_026728_0_0_1"/>
<dbReference type="EMBL" id="KN835462">
    <property type="protein sequence ID" value="KIK37301.1"/>
    <property type="molecule type" value="Genomic_DNA"/>
</dbReference>
<dbReference type="PANTHER" id="PTHR31845:SF17">
    <property type="entry name" value="ZN(II)2CYS6 TRANSCRIPTION FACTOR (EUROFUNG)"/>
    <property type="match status" value="1"/>
</dbReference>
<evidence type="ECO:0000256" key="1">
    <source>
        <dbReference type="ARBA" id="ARBA00004123"/>
    </source>
</evidence>
<keyword evidence="3" id="KW-0238">DNA-binding</keyword>
<keyword evidence="4" id="KW-0804">Transcription</keyword>
<feature type="compositionally biased region" description="Polar residues" evidence="6">
    <location>
        <begin position="129"/>
        <end position="140"/>
    </location>
</feature>
<feature type="region of interest" description="Disordered" evidence="6">
    <location>
        <begin position="75"/>
        <end position="153"/>
    </location>
</feature>
<dbReference type="SMART" id="SM00066">
    <property type="entry name" value="GAL4"/>
    <property type="match status" value="1"/>
</dbReference>
<dbReference type="InParanoid" id="A0A0D0A6S4"/>
<dbReference type="Gene3D" id="4.10.240.10">
    <property type="entry name" value="Zn(2)-C6 fungal-type DNA-binding domain"/>
    <property type="match status" value="1"/>
</dbReference>
<comment type="subcellular location">
    <subcellularLocation>
        <location evidence="1">Nucleus</location>
    </subcellularLocation>
</comment>
<dbReference type="PROSITE" id="PS00463">
    <property type="entry name" value="ZN2_CY6_FUNGAL_1"/>
    <property type="match status" value="1"/>
</dbReference>
<evidence type="ECO:0000256" key="6">
    <source>
        <dbReference type="SAM" id="MobiDB-lite"/>
    </source>
</evidence>
<proteinExistence type="predicted"/>
<dbReference type="CDD" id="cd12148">
    <property type="entry name" value="fungal_TF_MHR"/>
    <property type="match status" value="1"/>
</dbReference>
<evidence type="ECO:0000256" key="2">
    <source>
        <dbReference type="ARBA" id="ARBA00023015"/>
    </source>
</evidence>
<evidence type="ECO:0000256" key="3">
    <source>
        <dbReference type="ARBA" id="ARBA00023125"/>
    </source>
</evidence>
<dbReference type="PANTHER" id="PTHR31845">
    <property type="entry name" value="FINGER DOMAIN PROTEIN, PUTATIVE-RELATED"/>
    <property type="match status" value="1"/>
</dbReference>